<dbReference type="Gramene" id="RZC46459">
    <property type="protein sequence ID" value="RZC46459"/>
    <property type="gene ID" value="C5167_039406"/>
</dbReference>
<dbReference type="EMBL" id="CM010715">
    <property type="protein sequence ID" value="RZC46459.1"/>
    <property type="molecule type" value="Genomic_DNA"/>
</dbReference>
<name>A0A4Y7IGA3_PAPSO</name>
<dbReference type="AlphaFoldDB" id="A0A4Y7IGA3"/>
<dbReference type="PANTHER" id="PTHR37227">
    <property type="entry name" value="OS01G0219000 PROTEIN"/>
    <property type="match status" value="1"/>
</dbReference>
<reference evidence="1 2" key="1">
    <citation type="journal article" date="2018" name="Science">
        <title>The opium poppy genome and morphinan production.</title>
        <authorList>
            <person name="Guo L."/>
            <person name="Winzer T."/>
            <person name="Yang X."/>
            <person name="Li Y."/>
            <person name="Ning Z."/>
            <person name="He Z."/>
            <person name="Teodor R."/>
            <person name="Lu Y."/>
            <person name="Bowser T.A."/>
            <person name="Graham I.A."/>
            <person name="Ye K."/>
        </authorList>
    </citation>
    <scope>NUCLEOTIDE SEQUENCE [LARGE SCALE GENOMIC DNA]</scope>
    <source>
        <strain evidence="2">cv. HN1</strain>
        <tissue evidence="1">Leaves</tissue>
    </source>
</reference>
<gene>
    <name evidence="1" type="ORF">C5167_039406</name>
</gene>
<organism evidence="1 2">
    <name type="scientific">Papaver somniferum</name>
    <name type="common">Opium poppy</name>
    <dbReference type="NCBI Taxonomy" id="3469"/>
    <lineage>
        <taxon>Eukaryota</taxon>
        <taxon>Viridiplantae</taxon>
        <taxon>Streptophyta</taxon>
        <taxon>Embryophyta</taxon>
        <taxon>Tracheophyta</taxon>
        <taxon>Spermatophyta</taxon>
        <taxon>Magnoliopsida</taxon>
        <taxon>Ranunculales</taxon>
        <taxon>Papaveraceae</taxon>
        <taxon>Papaveroideae</taxon>
        <taxon>Papaver</taxon>
    </lineage>
</organism>
<proteinExistence type="predicted"/>
<dbReference type="Proteomes" id="UP000316621">
    <property type="component" value="Chromosome 1"/>
</dbReference>
<sequence>MLSQAAISTRLQSVLGTMPLYSMHCLKLPQHTIDALDKVQHNYWWNHSSGRPKHSKNWTSLCTPKRNGDLPGKILSFSSPVLREYGKAYIMGCSRLQSLKLNHGLFLRVKTKRLKREKQAAMEDALTEAPPPSRFFNEDLDNFIKPSPPLPSPFLLFSDPNSNLLNPSLLIIAISSPSLHLLHQISSKTLIGSLILPEIPFSGNSIEPSPKDKSCNIYSINGDDERSILLVLTQFSISPERSHTVAKLLIDGNKIHPEKVLILDSIESRNFRGELPPDEILGFKLETMEEKLNSEAMVKGLDYFPSGSVIDGISAALLARRQIKKIRATLCVTWPQNGYSVISYLKSVVLRDVLPKLTLSSVVLDSDLVRDSRYESELYT</sequence>
<accession>A0A4Y7IGA3</accession>
<evidence type="ECO:0000313" key="2">
    <source>
        <dbReference type="Proteomes" id="UP000316621"/>
    </source>
</evidence>
<protein>
    <recommendedName>
        <fullName evidence="3">Proteasome assembly chaperone 1</fullName>
    </recommendedName>
</protein>
<evidence type="ECO:0000313" key="1">
    <source>
        <dbReference type="EMBL" id="RZC46459.1"/>
    </source>
</evidence>
<dbReference type="PANTHER" id="PTHR37227:SF2">
    <property type="entry name" value="OS01G0219000 PROTEIN"/>
    <property type="match status" value="1"/>
</dbReference>
<evidence type="ECO:0008006" key="3">
    <source>
        <dbReference type="Google" id="ProtNLM"/>
    </source>
</evidence>
<keyword evidence="2" id="KW-1185">Reference proteome</keyword>